<gene>
    <name evidence="9" type="ORF">SAMN05216261_2067</name>
</gene>
<dbReference type="Pfam" id="PF02518">
    <property type="entry name" value="HATPase_c"/>
    <property type="match status" value="1"/>
</dbReference>
<dbReference type="InterPro" id="IPR005467">
    <property type="entry name" value="His_kinase_dom"/>
</dbReference>
<organism evidence="9 10">
    <name type="scientific">Algibacter luteus</name>
    <dbReference type="NCBI Taxonomy" id="1178825"/>
    <lineage>
        <taxon>Bacteria</taxon>
        <taxon>Pseudomonadati</taxon>
        <taxon>Bacteroidota</taxon>
        <taxon>Flavobacteriia</taxon>
        <taxon>Flavobacteriales</taxon>
        <taxon>Flavobacteriaceae</taxon>
        <taxon>Algibacter</taxon>
    </lineage>
</organism>
<dbReference type="RefSeq" id="WP_019386413.1">
    <property type="nucleotide sequence ID" value="NZ_ALIH01000002.1"/>
</dbReference>
<proteinExistence type="predicted"/>
<evidence type="ECO:0000313" key="10">
    <source>
        <dbReference type="Proteomes" id="UP000184396"/>
    </source>
</evidence>
<dbReference type="PRINTS" id="PR00344">
    <property type="entry name" value="BCTRLSENSOR"/>
</dbReference>
<keyword evidence="6" id="KW-0812">Transmembrane</keyword>
<dbReference type="EMBL" id="FQYK01000004">
    <property type="protein sequence ID" value="SHI86943.1"/>
    <property type="molecule type" value="Genomic_DNA"/>
</dbReference>
<dbReference type="Gene3D" id="3.40.50.2300">
    <property type="match status" value="1"/>
</dbReference>
<dbReference type="SUPFAM" id="SSF47384">
    <property type="entry name" value="Homodimeric domain of signal transducing histidine kinase"/>
    <property type="match status" value="1"/>
</dbReference>
<evidence type="ECO:0000256" key="4">
    <source>
        <dbReference type="ARBA" id="ARBA00023012"/>
    </source>
</evidence>
<dbReference type="Gene3D" id="3.30.565.10">
    <property type="entry name" value="Histidine kinase-like ATPase, C-terminal domain"/>
    <property type="match status" value="1"/>
</dbReference>
<reference evidence="9 10" key="1">
    <citation type="submission" date="2016-11" db="EMBL/GenBank/DDBJ databases">
        <authorList>
            <person name="Jaros S."/>
            <person name="Januszkiewicz K."/>
            <person name="Wedrychowicz H."/>
        </authorList>
    </citation>
    <scope>NUCLEOTIDE SEQUENCE [LARGE SCALE GENOMIC DNA]</scope>
    <source>
        <strain evidence="9 10">CGMCC 1.12213</strain>
    </source>
</reference>
<dbReference type="CDD" id="cd00082">
    <property type="entry name" value="HisKA"/>
    <property type="match status" value="1"/>
</dbReference>
<sequence>MKIFPKSIGKIKMKKKLSIFIFVSIAAILIIGFFFIEKKIYAESAAIFLLILAIIQVLALQYFLKNQLKNDVVKSNLRLRLEELKDKLELSEELANHKSIYLANMSYEVRTPLNTVLGMLNMLKQTNLDSDQSAQVEIAEYSSKHLLQLVNMVTDNAEANEEEVTLNLKTVDLKADLTKLFKVFEYQTWEKGLEFDFKFLSEENGKFLVLADSARIQQVLINLINNAIKFTHTGKISIIVDQSVGIDNDQIITFYIKDTGIGMKPKDAKSIFMNTEGIGKNSILRDYRGGGMGLIISHKLVSIMGGQLKVESKENEGSTFYFSLQLKKTLNVKSEEEIHRPVLSDKFNVLVAEDNRMNQKVIKFILERQGADCTFAKNGLEAVDLYKILDFDMIFMDIYMPDMDGYEATKFIKETEKYAISNTPIIGVSASAFEKDIEKAKLAGIDDYLSKPIDVEKLKKLLVKYAHKDIETE</sequence>
<dbReference type="PANTHER" id="PTHR45339:SF1">
    <property type="entry name" value="HYBRID SIGNAL TRANSDUCTION HISTIDINE KINASE J"/>
    <property type="match status" value="1"/>
</dbReference>
<evidence type="ECO:0000256" key="3">
    <source>
        <dbReference type="ARBA" id="ARBA00022553"/>
    </source>
</evidence>
<accession>A0A1M6ENE3</accession>
<protein>
    <recommendedName>
        <fullName evidence="2">histidine kinase</fullName>
        <ecNumber evidence="2">2.7.13.3</ecNumber>
    </recommendedName>
</protein>
<evidence type="ECO:0000259" key="8">
    <source>
        <dbReference type="PROSITE" id="PS50110"/>
    </source>
</evidence>
<feature type="modified residue" description="4-aspartylphosphate" evidence="5">
    <location>
        <position position="397"/>
    </location>
</feature>
<dbReference type="GO" id="GO:0000155">
    <property type="term" value="F:phosphorelay sensor kinase activity"/>
    <property type="evidence" value="ECO:0007669"/>
    <property type="project" value="InterPro"/>
</dbReference>
<dbReference type="SMART" id="SM00387">
    <property type="entry name" value="HATPase_c"/>
    <property type="match status" value="1"/>
</dbReference>
<feature type="domain" description="Histidine kinase" evidence="7">
    <location>
        <begin position="104"/>
        <end position="328"/>
    </location>
</feature>
<dbReference type="PROSITE" id="PS50110">
    <property type="entry name" value="RESPONSE_REGULATORY"/>
    <property type="match status" value="1"/>
</dbReference>
<feature type="domain" description="Response regulatory" evidence="8">
    <location>
        <begin position="348"/>
        <end position="466"/>
    </location>
</feature>
<keyword evidence="3 5" id="KW-0597">Phosphoprotein</keyword>
<dbReference type="CDD" id="cd17546">
    <property type="entry name" value="REC_hyHK_CKI1_RcsC-like"/>
    <property type="match status" value="1"/>
</dbReference>
<dbReference type="AlphaFoldDB" id="A0A1M6ENE3"/>
<dbReference type="Proteomes" id="UP000184396">
    <property type="component" value="Unassembled WGS sequence"/>
</dbReference>
<dbReference type="SMART" id="SM00448">
    <property type="entry name" value="REC"/>
    <property type="match status" value="1"/>
</dbReference>
<dbReference type="InterPro" id="IPR011006">
    <property type="entry name" value="CheY-like_superfamily"/>
</dbReference>
<evidence type="ECO:0000313" key="9">
    <source>
        <dbReference type="EMBL" id="SHI86943.1"/>
    </source>
</evidence>
<dbReference type="InterPro" id="IPR001789">
    <property type="entry name" value="Sig_transdc_resp-reg_receiver"/>
</dbReference>
<dbReference type="Pfam" id="PF00512">
    <property type="entry name" value="HisKA"/>
    <property type="match status" value="1"/>
</dbReference>
<dbReference type="InterPro" id="IPR003594">
    <property type="entry name" value="HATPase_dom"/>
</dbReference>
<dbReference type="InterPro" id="IPR036890">
    <property type="entry name" value="HATPase_C_sf"/>
</dbReference>
<dbReference type="Gene3D" id="1.10.287.130">
    <property type="match status" value="1"/>
</dbReference>
<name>A0A1M6ENE3_9FLAO</name>
<dbReference type="OrthoDB" id="9811889at2"/>
<dbReference type="PANTHER" id="PTHR45339">
    <property type="entry name" value="HYBRID SIGNAL TRANSDUCTION HISTIDINE KINASE J"/>
    <property type="match status" value="1"/>
</dbReference>
<evidence type="ECO:0000256" key="5">
    <source>
        <dbReference type="PROSITE-ProRule" id="PRU00169"/>
    </source>
</evidence>
<evidence type="ECO:0000256" key="6">
    <source>
        <dbReference type="SAM" id="Phobius"/>
    </source>
</evidence>
<evidence type="ECO:0000256" key="2">
    <source>
        <dbReference type="ARBA" id="ARBA00012438"/>
    </source>
</evidence>
<keyword evidence="10" id="KW-1185">Reference proteome</keyword>
<dbReference type="SMART" id="SM00388">
    <property type="entry name" value="HisKA"/>
    <property type="match status" value="1"/>
</dbReference>
<dbReference type="InterPro" id="IPR036097">
    <property type="entry name" value="HisK_dim/P_sf"/>
</dbReference>
<evidence type="ECO:0000256" key="1">
    <source>
        <dbReference type="ARBA" id="ARBA00000085"/>
    </source>
</evidence>
<dbReference type="InterPro" id="IPR003661">
    <property type="entry name" value="HisK_dim/P_dom"/>
</dbReference>
<dbReference type="SUPFAM" id="SSF55874">
    <property type="entry name" value="ATPase domain of HSP90 chaperone/DNA topoisomerase II/histidine kinase"/>
    <property type="match status" value="1"/>
</dbReference>
<keyword evidence="4" id="KW-0902">Two-component regulatory system</keyword>
<dbReference type="PROSITE" id="PS50109">
    <property type="entry name" value="HIS_KIN"/>
    <property type="match status" value="1"/>
</dbReference>
<keyword evidence="6" id="KW-0472">Membrane</keyword>
<dbReference type="eggNOG" id="COG0642">
    <property type="taxonomic scope" value="Bacteria"/>
</dbReference>
<feature type="transmembrane region" description="Helical" evidence="6">
    <location>
        <begin position="42"/>
        <end position="64"/>
    </location>
</feature>
<dbReference type="Pfam" id="PF00072">
    <property type="entry name" value="Response_reg"/>
    <property type="match status" value="1"/>
</dbReference>
<feature type="transmembrane region" description="Helical" evidence="6">
    <location>
        <begin position="17"/>
        <end position="36"/>
    </location>
</feature>
<comment type="catalytic activity">
    <reaction evidence="1">
        <text>ATP + protein L-histidine = ADP + protein N-phospho-L-histidine.</text>
        <dbReference type="EC" id="2.7.13.3"/>
    </reaction>
</comment>
<evidence type="ECO:0000259" key="7">
    <source>
        <dbReference type="PROSITE" id="PS50109"/>
    </source>
</evidence>
<dbReference type="InterPro" id="IPR004358">
    <property type="entry name" value="Sig_transdc_His_kin-like_C"/>
</dbReference>
<dbReference type="EC" id="2.7.13.3" evidence="2"/>
<dbReference type="SUPFAM" id="SSF52172">
    <property type="entry name" value="CheY-like"/>
    <property type="match status" value="1"/>
</dbReference>
<dbReference type="STRING" id="1178825.SAMN05216261_2067"/>
<keyword evidence="6" id="KW-1133">Transmembrane helix</keyword>